<dbReference type="InterPro" id="IPR004360">
    <property type="entry name" value="Glyas_Fos-R_dOase_dom"/>
</dbReference>
<dbReference type="Gene3D" id="3.10.180.10">
    <property type="entry name" value="2,3-Dihydroxybiphenyl 1,2-Dioxygenase, domain 1"/>
    <property type="match status" value="1"/>
</dbReference>
<dbReference type="Proteomes" id="UP001605036">
    <property type="component" value="Unassembled WGS sequence"/>
</dbReference>
<evidence type="ECO:0000313" key="2">
    <source>
        <dbReference type="EMBL" id="KAL2630351.1"/>
    </source>
</evidence>
<dbReference type="AlphaFoldDB" id="A0ABD1YI70"/>
<reference evidence="2 3" key="1">
    <citation type="submission" date="2024-09" db="EMBL/GenBank/DDBJ databases">
        <title>Chromosome-scale assembly of Riccia fluitans.</title>
        <authorList>
            <person name="Paukszto L."/>
            <person name="Sawicki J."/>
            <person name="Karawczyk K."/>
            <person name="Piernik-Szablinska J."/>
            <person name="Szczecinska M."/>
            <person name="Mazdziarz M."/>
        </authorList>
    </citation>
    <scope>NUCLEOTIDE SEQUENCE [LARGE SCALE GENOMIC DNA]</scope>
    <source>
        <strain evidence="2">Rf_01</strain>
        <tissue evidence="2">Aerial parts of the thallus</tissue>
    </source>
</reference>
<dbReference type="InterPro" id="IPR029068">
    <property type="entry name" value="Glyas_Bleomycin-R_OHBP_Dase"/>
</dbReference>
<dbReference type="SUPFAM" id="SSF54593">
    <property type="entry name" value="Glyoxalase/Bleomycin resistance protein/Dihydroxybiphenyl dioxygenase"/>
    <property type="match status" value="1"/>
</dbReference>
<accession>A0ABD1YI70</accession>
<gene>
    <name evidence="2" type="ORF">R1flu_015037</name>
</gene>
<keyword evidence="3" id="KW-1185">Reference proteome</keyword>
<feature type="domain" description="Glyoxalase/fosfomycin resistance/dioxygenase" evidence="1">
    <location>
        <begin position="17"/>
        <end position="128"/>
    </location>
</feature>
<proteinExistence type="predicted"/>
<dbReference type="Pfam" id="PF00903">
    <property type="entry name" value="Glyoxalase"/>
    <property type="match status" value="1"/>
</dbReference>
<sequence length="138" mass="15857">MEDDIFPAEEQLVSEWYTPSLNKSLDFLRALGFHVLREEPDHFAEVGWKSKSRLMVEQIDEFLVDENEKKFGYRGYSGNIRVLVPDVDYFYKKALEIEGAVILRELEDRYYGLRDFTVGGPFGLAIRFATPLAGSGIP</sequence>
<evidence type="ECO:0000313" key="3">
    <source>
        <dbReference type="Proteomes" id="UP001605036"/>
    </source>
</evidence>
<evidence type="ECO:0000259" key="1">
    <source>
        <dbReference type="Pfam" id="PF00903"/>
    </source>
</evidence>
<name>A0ABD1YI70_9MARC</name>
<protein>
    <recommendedName>
        <fullName evidence="1">Glyoxalase/fosfomycin resistance/dioxygenase domain-containing protein</fullName>
    </recommendedName>
</protein>
<comment type="caution">
    <text evidence="2">The sequence shown here is derived from an EMBL/GenBank/DDBJ whole genome shotgun (WGS) entry which is preliminary data.</text>
</comment>
<dbReference type="EMBL" id="JBHFFA010000004">
    <property type="protein sequence ID" value="KAL2630351.1"/>
    <property type="molecule type" value="Genomic_DNA"/>
</dbReference>
<organism evidence="2 3">
    <name type="scientific">Riccia fluitans</name>
    <dbReference type="NCBI Taxonomy" id="41844"/>
    <lineage>
        <taxon>Eukaryota</taxon>
        <taxon>Viridiplantae</taxon>
        <taxon>Streptophyta</taxon>
        <taxon>Embryophyta</taxon>
        <taxon>Marchantiophyta</taxon>
        <taxon>Marchantiopsida</taxon>
        <taxon>Marchantiidae</taxon>
        <taxon>Marchantiales</taxon>
        <taxon>Ricciaceae</taxon>
        <taxon>Riccia</taxon>
    </lineage>
</organism>